<keyword evidence="3" id="KW-1185">Reference proteome</keyword>
<evidence type="ECO:0000313" key="2">
    <source>
        <dbReference type="EMBL" id="PNG97382.1"/>
    </source>
</evidence>
<accession>A0A2J7ZAS4</accession>
<organism evidence="2 3">
    <name type="scientific">Streptomyces malaysiensis</name>
    <dbReference type="NCBI Taxonomy" id="92644"/>
    <lineage>
        <taxon>Bacteria</taxon>
        <taxon>Bacillati</taxon>
        <taxon>Actinomycetota</taxon>
        <taxon>Actinomycetes</taxon>
        <taxon>Kitasatosporales</taxon>
        <taxon>Streptomycetaceae</taxon>
        <taxon>Streptomyces</taxon>
        <taxon>Streptomyces violaceusniger group</taxon>
    </lineage>
</organism>
<name>A0A2J7ZAS4_STRMQ</name>
<evidence type="ECO:0000256" key="1">
    <source>
        <dbReference type="SAM" id="MobiDB-lite"/>
    </source>
</evidence>
<reference evidence="2 3" key="1">
    <citation type="submission" date="2015-09" db="EMBL/GenBank/DDBJ databases">
        <title>Genome sequence, genome mining and natural product profiling of a biocontrol bacterium Streptomyces malaysiensis F913.</title>
        <authorList>
            <person name="Xu Y."/>
            <person name="Wei J."/>
            <person name="Xie J."/>
            <person name="Li T."/>
            <person name="Zhou Z."/>
        </authorList>
    </citation>
    <scope>NUCLEOTIDE SEQUENCE [LARGE SCALE GENOMIC DNA]</scope>
    <source>
        <strain evidence="2 3">F913</strain>
    </source>
</reference>
<protein>
    <submittedName>
        <fullName evidence="2">Uncharacterized protein</fullName>
    </submittedName>
</protein>
<dbReference type="Proteomes" id="UP000236520">
    <property type="component" value="Unassembled WGS sequence"/>
</dbReference>
<evidence type="ECO:0000313" key="3">
    <source>
        <dbReference type="Proteomes" id="UP000236520"/>
    </source>
</evidence>
<dbReference type="EMBL" id="LJIW01000001">
    <property type="protein sequence ID" value="PNG97382.1"/>
    <property type="molecule type" value="Genomic_DNA"/>
</dbReference>
<feature type="region of interest" description="Disordered" evidence="1">
    <location>
        <begin position="1"/>
        <end position="66"/>
    </location>
</feature>
<proteinExistence type="predicted"/>
<sequence length="82" mass="8829">MADKCRSGEGELGDPQPSPVDRDHRGRDLRAVREVEGEPVADPGMGRLRQERVHGHPARPQGVQAPLADVQVLHGHQVTAAA</sequence>
<gene>
    <name evidence="2" type="ORF">SMF913_13407</name>
</gene>
<dbReference type="AlphaFoldDB" id="A0A2J7ZAS4"/>
<comment type="caution">
    <text evidence="2">The sequence shown here is derived from an EMBL/GenBank/DDBJ whole genome shotgun (WGS) entry which is preliminary data.</text>
</comment>
<feature type="compositionally biased region" description="Basic and acidic residues" evidence="1">
    <location>
        <begin position="20"/>
        <end position="36"/>
    </location>
</feature>